<keyword evidence="1" id="KW-0805">Transcription regulation</keyword>
<dbReference type="InterPro" id="IPR009057">
    <property type="entry name" value="Homeodomain-like_sf"/>
</dbReference>
<evidence type="ECO:0000313" key="6">
    <source>
        <dbReference type="EMBL" id="SOD62314.1"/>
    </source>
</evidence>
<evidence type="ECO:0000256" key="4">
    <source>
        <dbReference type="PROSITE-ProRule" id="PRU00335"/>
    </source>
</evidence>
<accession>A0A286DUS7</accession>
<dbReference type="EMBL" id="OCNE01000005">
    <property type="protein sequence ID" value="SOD62314.1"/>
    <property type="molecule type" value="Genomic_DNA"/>
</dbReference>
<organism evidence="6 7">
    <name type="scientific">Streptomyces zhaozhouensis</name>
    <dbReference type="NCBI Taxonomy" id="1300267"/>
    <lineage>
        <taxon>Bacteria</taxon>
        <taxon>Bacillati</taxon>
        <taxon>Actinomycetota</taxon>
        <taxon>Actinomycetes</taxon>
        <taxon>Kitasatosporales</taxon>
        <taxon>Streptomycetaceae</taxon>
        <taxon>Streptomyces</taxon>
    </lineage>
</organism>
<dbReference type="Pfam" id="PF02909">
    <property type="entry name" value="TetR_C_1"/>
    <property type="match status" value="1"/>
</dbReference>
<dbReference type="GO" id="GO:0003700">
    <property type="term" value="F:DNA-binding transcription factor activity"/>
    <property type="evidence" value="ECO:0007669"/>
    <property type="project" value="TreeGrafter"/>
</dbReference>
<dbReference type="SUPFAM" id="SSF48498">
    <property type="entry name" value="Tetracyclin repressor-like, C-terminal domain"/>
    <property type="match status" value="1"/>
</dbReference>
<dbReference type="InterPro" id="IPR001647">
    <property type="entry name" value="HTH_TetR"/>
</dbReference>
<dbReference type="PROSITE" id="PS50977">
    <property type="entry name" value="HTH_TETR_2"/>
    <property type="match status" value="1"/>
</dbReference>
<sequence length="243" mass="26237">MLWRNRATGGVVDEEHVVVWERPERGTRGPAAVHSRTELAAVAVTLADRDGLASLSTRRLATALGTGQASLYRYVAGREDLLDLMTDAVTGEIDLDAPLDGDPVADLTALAVRTRAVYLRHPWLSDVPPEPLRLGPRGLDYLEYAMRAMADVRLPGRAKAEVVALMNALVAQFARAEPRDGDGGDDRRAARAGYLVRAATAGDHPHLAAALAEDADVSPRETTEELFERTMRRVIGGLLSGAR</sequence>
<dbReference type="PANTHER" id="PTHR30055:SF151">
    <property type="entry name" value="TRANSCRIPTIONAL REGULATORY PROTEIN"/>
    <property type="match status" value="1"/>
</dbReference>
<feature type="DNA-binding region" description="H-T-H motif" evidence="4">
    <location>
        <begin position="56"/>
        <end position="75"/>
    </location>
</feature>
<keyword evidence="2 4" id="KW-0238">DNA-binding</keyword>
<dbReference type="AlphaFoldDB" id="A0A286DUS7"/>
<protein>
    <submittedName>
        <fullName evidence="6">Transcriptional regulator, TetR family</fullName>
    </submittedName>
</protein>
<evidence type="ECO:0000256" key="3">
    <source>
        <dbReference type="ARBA" id="ARBA00023163"/>
    </source>
</evidence>
<keyword evidence="7" id="KW-1185">Reference proteome</keyword>
<name>A0A286DUS7_9ACTN</name>
<dbReference type="Pfam" id="PF00440">
    <property type="entry name" value="TetR_N"/>
    <property type="match status" value="1"/>
</dbReference>
<dbReference type="InterPro" id="IPR004111">
    <property type="entry name" value="Repressor_TetR_C"/>
</dbReference>
<dbReference type="InterPro" id="IPR050109">
    <property type="entry name" value="HTH-type_TetR-like_transc_reg"/>
</dbReference>
<dbReference type="GO" id="GO:0000976">
    <property type="term" value="F:transcription cis-regulatory region binding"/>
    <property type="evidence" value="ECO:0007669"/>
    <property type="project" value="TreeGrafter"/>
</dbReference>
<dbReference type="PANTHER" id="PTHR30055">
    <property type="entry name" value="HTH-TYPE TRANSCRIPTIONAL REGULATOR RUTR"/>
    <property type="match status" value="1"/>
</dbReference>
<evidence type="ECO:0000256" key="1">
    <source>
        <dbReference type="ARBA" id="ARBA00023015"/>
    </source>
</evidence>
<evidence type="ECO:0000313" key="7">
    <source>
        <dbReference type="Proteomes" id="UP000219072"/>
    </source>
</evidence>
<feature type="domain" description="HTH tetR-type" evidence="5">
    <location>
        <begin position="33"/>
        <end position="93"/>
    </location>
</feature>
<evidence type="ECO:0000259" key="5">
    <source>
        <dbReference type="PROSITE" id="PS50977"/>
    </source>
</evidence>
<dbReference type="InterPro" id="IPR036271">
    <property type="entry name" value="Tet_transcr_reg_TetR-rel_C_sf"/>
</dbReference>
<dbReference type="Gene3D" id="1.10.10.60">
    <property type="entry name" value="Homeodomain-like"/>
    <property type="match status" value="1"/>
</dbReference>
<proteinExistence type="predicted"/>
<dbReference type="Proteomes" id="UP000219072">
    <property type="component" value="Unassembled WGS sequence"/>
</dbReference>
<dbReference type="OrthoDB" id="2570341at2"/>
<reference evidence="6 7" key="1">
    <citation type="submission" date="2017-09" db="EMBL/GenBank/DDBJ databases">
        <authorList>
            <person name="Ehlers B."/>
            <person name="Leendertz F.H."/>
        </authorList>
    </citation>
    <scope>NUCLEOTIDE SEQUENCE [LARGE SCALE GENOMIC DNA]</scope>
    <source>
        <strain evidence="6 7">CGMCC 4.7095</strain>
    </source>
</reference>
<gene>
    <name evidence="6" type="ORF">SAMN06297387_105130</name>
</gene>
<dbReference type="GO" id="GO:0045892">
    <property type="term" value="P:negative regulation of DNA-templated transcription"/>
    <property type="evidence" value="ECO:0007669"/>
    <property type="project" value="InterPro"/>
</dbReference>
<dbReference type="SUPFAM" id="SSF46689">
    <property type="entry name" value="Homeodomain-like"/>
    <property type="match status" value="1"/>
</dbReference>
<keyword evidence="3" id="KW-0804">Transcription</keyword>
<dbReference type="Gene3D" id="1.10.357.10">
    <property type="entry name" value="Tetracycline Repressor, domain 2"/>
    <property type="match status" value="1"/>
</dbReference>
<evidence type="ECO:0000256" key="2">
    <source>
        <dbReference type="ARBA" id="ARBA00023125"/>
    </source>
</evidence>